<dbReference type="Gene3D" id="1.25.40.10">
    <property type="entry name" value="Tetratricopeptide repeat domain"/>
    <property type="match status" value="2"/>
</dbReference>
<dbReference type="GO" id="GO:1901515">
    <property type="term" value="F:poly-beta-1,6-N-acetyl-D-glucosamine transmembrane transporter activity"/>
    <property type="evidence" value="ECO:0007669"/>
    <property type="project" value="InterPro"/>
</dbReference>
<protein>
    <submittedName>
        <fullName evidence="3">Poly-beta-1,6 N-acetyl-D-glucosamine export porin PgaA</fullName>
    </submittedName>
</protein>
<sequence length="808" mass="90248">MYGRHRSLLPICLFACLATETAYGQTTTDAQREALVIQARNGALETSIADMQILFEQTQNRRVREDLIALLVRASRYQQALAVCPGCEADDYSDSELATLGGAARSAGEYPRALRLFQTLTYRNPANAEGWLGQALVHTDMGAYTLADIALQQYSQVAGSTTAGLEARGYLAASTSNAMQELQARQALVDQNPDNTNELQALYRLAVGLGASSAARQIMQANPEVFSESDRLWLAYYEAVTDIRLGIHTDQPVRTQSGLTLLNQVLRDPAAPQELVTLAEYDKVVALAELRQFPEAEALAARLHAQQRQLPSYVSRARAYALNGLGRPSDAIPLYESLIRQAPEQATNPDDPLNEGLFYSYTDAQQFRDADRLLAAWRAKEPEQRLDFTRTLRIDNPNYQKVLLLDVLLTAWRGDAGKASEQLAGYQAQAPADPYLWLLKGDLERDRGWPRKAEASYQQAEQLMPPAQRDAARHGGLLSELQRGQWRGTTTQIAAEIATARPSPTRDQLAREWRELRAPQISSTVARSEGEGSGTQASREWRYEVLLEGPRNQNGSRPFAQRIGQYGEFEDEALHAAYTIAGYEWNLHPATLRLAAGQGAQLNEDFLALAELRYAVSDHLTTTLGVEINTPDTPLRALRDGVNADRYRGELAYRRDERGAGAVGVMATDFDDGNLRQAIYGYWAQTLYHFDRWQINGEVRGAASRNDEVEASYFNPRKDASLGGTLSVDYELPLDYRKSFTQRLSAGSGHYWQQDNDSENTWTVGYEHQWELAPTLSIEYGIFRQRAVYDGTPEYDNSISASFTWRFL</sequence>
<gene>
    <name evidence="3" type="ORF">B0H98_10787</name>
</gene>
<feature type="chain" id="PRO_5015685183" evidence="1">
    <location>
        <begin position="25"/>
        <end position="808"/>
    </location>
</feature>
<dbReference type="EMBL" id="PVTK01000007">
    <property type="protein sequence ID" value="PRY63942.1"/>
    <property type="molecule type" value="Genomic_DNA"/>
</dbReference>
<dbReference type="NCBIfam" id="TIGR03939">
    <property type="entry name" value="PGA_TPR_OMP"/>
    <property type="match status" value="1"/>
</dbReference>
<dbReference type="InterPro" id="IPR023870">
    <property type="entry name" value="PGA_export_porin_PgaA"/>
</dbReference>
<evidence type="ECO:0000313" key="3">
    <source>
        <dbReference type="EMBL" id="PRY63942.1"/>
    </source>
</evidence>
<feature type="signal peptide" evidence="1">
    <location>
        <begin position="1"/>
        <end position="24"/>
    </location>
</feature>
<keyword evidence="1" id="KW-0732">Signal</keyword>
<evidence type="ECO:0000256" key="1">
    <source>
        <dbReference type="SAM" id="SignalP"/>
    </source>
</evidence>
<feature type="domain" description="PgaA membrane beta barrel" evidence="2">
    <location>
        <begin position="532"/>
        <end position="807"/>
    </location>
</feature>
<dbReference type="SUPFAM" id="SSF48452">
    <property type="entry name" value="TPR-like"/>
    <property type="match status" value="2"/>
</dbReference>
<comment type="caution">
    <text evidence="3">The sequence shown here is derived from an EMBL/GenBank/DDBJ whole genome shotgun (WGS) entry which is preliminary data.</text>
</comment>
<dbReference type="Proteomes" id="UP000237647">
    <property type="component" value="Unassembled WGS sequence"/>
</dbReference>
<accession>A0A2T0V188</accession>
<dbReference type="Pfam" id="PF21197">
    <property type="entry name" value="PgaA_barrel"/>
    <property type="match status" value="1"/>
</dbReference>
<evidence type="ECO:0000313" key="4">
    <source>
        <dbReference type="Proteomes" id="UP000237647"/>
    </source>
</evidence>
<name>A0A2T0V188_9GAMM</name>
<proteinExistence type="predicted"/>
<dbReference type="InterPro" id="IPR049003">
    <property type="entry name" value="PgaA_barrel"/>
</dbReference>
<dbReference type="RefSeq" id="WP_106375349.1">
    <property type="nucleotide sequence ID" value="NZ_PVTK01000007.1"/>
</dbReference>
<keyword evidence="4" id="KW-1185">Reference proteome</keyword>
<dbReference type="OrthoDB" id="5405060at2"/>
<organism evidence="3 4">
    <name type="scientific">Vreelandella songnenensis</name>
    <dbReference type="NCBI Taxonomy" id="1176243"/>
    <lineage>
        <taxon>Bacteria</taxon>
        <taxon>Pseudomonadati</taxon>
        <taxon>Pseudomonadota</taxon>
        <taxon>Gammaproteobacteria</taxon>
        <taxon>Oceanospirillales</taxon>
        <taxon>Halomonadaceae</taxon>
        <taxon>Vreelandella</taxon>
    </lineage>
</organism>
<evidence type="ECO:0000259" key="2">
    <source>
        <dbReference type="Pfam" id="PF21197"/>
    </source>
</evidence>
<reference evidence="3 4" key="1">
    <citation type="submission" date="2018-03" db="EMBL/GenBank/DDBJ databases">
        <title>Genomic Encyclopedia of Type Strains, Phase III (KMG-III): the genomes of soil and plant-associated and newly described type strains.</title>
        <authorList>
            <person name="Whitman W."/>
        </authorList>
    </citation>
    <scope>NUCLEOTIDE SEQUENCE [LARGE SCALE GENOMIC DNA]</scope>
    <source>
        <strain evidence="3 4">CGMCC 1.12152</strain>
    </source>
</reference>
<dbReference type="InterPro" id="IPR011990">
    <property type="entry name" value="TPR-like_helical_dom_sf"/>
</dbReference>
<dbReference type="AlphaFoldDB" id="A0A2T0V188"/>